<evidence type="ECO:0000313" key="11">
    <source>
        <dbReference type="EMBL" id="ODQ47592.1"/>
    </source>
</evidence>
<evidence type="ECO:0000256" key="1">
    <source>
        <dbReference type="ARBA" id="ARBA00001774"/>
    </source>
</evidence>
<dbReference type="PANTHER" id="PTHR14456:SF2">
    <property type="entry name" value="INOSITOL-PENTAKISPHOSPHATE 2-KINASE"/>
    <property type="match status" value="1"/>
</dbReference>
<protein>
    <recommendedName>
        <fullName evidence="5 10">Inositol-pentakisphosphate 2-kinase</fullName>
        <ecNumber evidence="4 10">2.7.1.158</ecNumber>
    </recommendedName>
</protein>
<dbReference type="AlphaFoldDB" id="A0A1E3NNB5"/>
<dbReference type="EMBL" id="KV454002">
    <property type="protein sequence ID" value="ODQ47592.1"/>
    <property type="molecule type" value="Genomic_DNA"/>
</dbReference>
<dbReference type="GO" id="GO:0035299">
    <property type="term" value="F:inositol-1,3,4,5,6-pentakisphosphate 2-kinase activity"/>
    <property type="evidence" value="ECO:0007669"/>
    <property type="project" value="UniProtKB-EC"/>
</dbReference>
<evidence type="ECO:0000313" key="12">
    <source>
        <dbReference type="Proteomes" id="UP000094455"/>
    </source>
</evidence>
<accession>A0A1E3NNB5</accession>
<sequence length="310" mass="36054">MVIDDTSTENDWEYVGSGSANAVFAYKGSCVKFRGKVVRFRLVGTEVSTEEIFFYLQSSAFNSIRKYMVSASLLTIKQQTICEFQTLAKCKGLSIKLYPNETYCLIMKNILSHSLSEYERIQLSKYHIFLVHKAEKEIVFEFKPKWLYQLPASHKNCRNCLIAKSKGQEFVSCHLKLLKGEKGISEWCKELQEELGRRTQTNIDIFQSLKNCVIANYALILSLYELQNSIEIHDRLMQLTSEYDVNEDLQLNMTLRDVSIFMNLSKGEVFVLDLDKKSAKKWKKWKNQEQKLQGLHEKDLSLNCRFKARS</sequence>
<organism evidence="11 12">
    <name type="scientific">Pichia membranifaciens NRRL Y-2026</name>
    <dbReference type="NCBI Taxonomy" id="763406"/>
    <lineage>
        <taxon>Eukaryota</taxon>
        <taxon>Fungi</taxon>
        <taxon>Dikarya</taxon>
        <taxon>Ascomycota</taxon>
        <taxon>Saccharomycotina</taxon>
        <taxon>Pichiomycetes</taxon>
        <taxon>Pichiales</taxon>
        <taxon>Pichiaceae</taxon>
        <taxon>Pichia</taxon>
    </lineage>
</organism>
<comment type="catalytic activity">
    <reaction evidence="1 10">
        <text>1D-myo-inositol 1,3,4,5,6-pentakisphosphate + ATP = 1D-myo-inositol hexakisphosphate + ADP + H(+)</text>
        <dbReference type="Rhea" id="RHEA:20313"/>
        <dbReference type="ChEBI" id="CHEBI:15378"/>
        <dbReference type="ChEBI" id="CHEBI:30616"/>
        <dbReference type="ChEBI" id="CHEBI:57733"/>
        <dbReference type="ChEBI" id="CHEBI:58130"/>
        <dbReference type="ChEBI" id="CHEBI:456216"/>
        <dbReference type="EC" id="2.7.1.158"/>
    </reaction>
</comment>
<comment type="domain">
    <text evidence="10">The EXKPK motif is conserved in inositol-pentakisphosphate 2-kinases of both family 1 and 2.</text>
</comment>
<keyword evidence="12" id="KW-1185">Reference proteome</keyword>
<keyword evidence="6 10" id="KW-0808">Transferase</keyword>
<dbReference type="InterPro" id="IPR043001">
    <property type="entry name" value="IP5_2-K_N_lobe"/>
</dbReference>
<dbReference type="GO" id="GO:0005634">
    <property type="term" value="C:nucleus"/>
    <property type="evidence" value="ECO:0007669"/>
    <property type="project" value="TreeGrafter"/>
</dbReference>
<evidence type="ECO:0000256" key="10">
    <source>
        <dbReference type="RuleBase" id="RU364126"/>
    </source>
</evidence>
<gene>
    <name evidence="11" type="ORF">PICMEDRAFT_58024</name>
</gene>
<dbReference type="PANTHER" id="PTHR14456">
    <property type="entry name" value="INOSITOL POLYPHOSPHATE KINASE 1"/>
    <property type="match status" value="1"/>
</dbReference>
<name>A0A1E3NNB5_9ASCO</name>
<dbReference type="OrthoDB" id="272370at2759"/>
<comment type="similarity">
    <text evidence="3">Belongs to the IPK1 type 1 family.</text>
</comment>
<comment type="function">
    <text evidence="2">Has kinase activity and phosphorylates inositol-1,3,4,5,6-pentakisphosphate (Ins(1,3,4,5,6)P5) to produce 1,2,3,4,5,6-hexakisphosphate (InsP6), also known as phytate.</text>
</comment>
<dbReference type="Proteomes" id="UP000094455">
    <property type="component" value="Unassembled WGS sequence"/>
</dbReference>
<dbReference type="GO" id="GO:0032958">
    <property type="term" value="P:inositol phosphate biosynthetic process"/>
    <property type="evidence" value="ECO:0007669"/>
    <property type="project" value="TreeGrafter"/>
</dbReference>
<dbReference type="RefSeq" id="XP_019018705.1">
    <property type="nucleotide sequence ID" value="XM_019163271.1"/>
</dbReference>
<dbReference type="Gene3D" id="3.30.200.110">
    <property type="entry name" value="Inositol-pentakisphosphate 2-kinase, N-lobe"/>
    <property type="match status" value="1"/>
</dbReference>
<evidence type="ECO:0000256" key="9">
    <source>
        <dbReference type="ARBA" id="ARBA00022840"/>
    </source>
</evidence>
<evidence type="ECO:0000256" key="3">
    <source>
        <dbReference type="ARBA" id="ARBA00008305"/>
    </source>
</evidence>
<evidence type="ECO:0000256" key="6">
    <source>
        <dbReference type="ARBA" id="ARBA00022679"/>
    </source>
</evidence>
<dbReference type="GeneID" id="30179958"/>
<dbReference type="GO" id="GO:0005524">
    <property type="term" value="F:ATP binding"/>
    <property type="evidence" value="ECO:0007669"/>
    <property type="project" value="UniProtKB-KW"/>
</dbReference>
<evidence type="ECO:0000256" key="8">
    <source>
        <dbReference type="ARBA" id="ARBA00022777"/>
    </source>
</evidence>
<reference evidence="11 12" key="1">
    <citation type="journal article" date="2016" name="Proc. Natl. Acad. Sci. U.S.A.">
        <title>Comparative genomics of biotechnologically important yeasts.</title>
        <authorList>
            <person name="Riley R."/>
            <person name="Haridas S."/>
            <person name="Wolfe K.H."/>
            <person name="Lopes M.R."/>
            <person name="Hittinger C.T."/>
            <person name="Goeker M."/>
            <person name="Salamov A.A."/>
            <person name="Wisecaver J.H."/>
            <person name="Long T.M."/>
            <person name="Calvey C.H."/>
            <person name="Aerts A.L."/>
            <person name="Barry K.W."/>
            <person name="Choi C."/>
            <person name="Clum A."/>
            <person name="Coughlan A.Y."/>
            <person name="Deshpande S."/>
            <person name="Douglass A.P."/>
            <person name="Hanson S.J."/>
            <person name="Klenk H.-P."/>
            <person name="LaButti K.M."/>
            <person name="Lapidus A."/>
            <person name="Lindquist E.A."/>
            <person name="Lipzen A.M."/>
            <person name="Meier-Kolthoff J.P."/>
            <person name="Ohm R.A."/>
            <person name="Otillar R.P."/>
            <person name="Pangilinan J.L."/>
            <person name="Peng Y."/>
            <person name="Rokas A."/>
            <person name="Rosa C.A."/>
            <person name="Scheuner C."/>
            <person name="Sibirny A.A."/>
            <person name="Slot J.C."/>
            <person name="Stielow J.B."/>
            <person name="Sun H."/>
            <person name="Kurtzman C.P."/>
            <person name="Blackwell M."/>
            <person name="Grigoriev I.V."/>
            <person name="Jeffries T.W."/>
        </authorList>
    </citation>
    <scope>NUCLEOTIDE SEQUENCE [LARGE SCALE GENOMIC DNA]</scope>
    <source>
        <strain evidence="11 12">NRRL Y-2026</strain>
    </source>
</reference>
<dbReference type="EC" id="2.7.1.158" evidence="4 10"/>
<keyword evidence="7 10" id="KW-0547">Nucleotide-binding</keyword>
<keyword evidence="9 10" id="KW-0067">ATP-binding</keyword>
<dbReference type="STRING" id="763406.A0A1E3NNB5"/>
<evidence type="ECO:0000256" key="7">
    <source>
        <dbReference type="ARBA" id="ARBA00022741"/>
    </source>
</evidence>
<keyword evidence="8 10" id="KW-0418">Kinase</keyword>
<comment type="function">
    <text evidence="10">Phosphorylates Ins(1,3,4,5,6)P5 at position 2 to form Ins(1,2,3,4,5,6)P6 (InsP6 or phytate).</text>
</comment>
<dbReference type="Pfam" id="PF06090">
    <property type="entry name" value="Ins_P5_2-kin"/>
    <property type="match status" value="2"/>
</dbReference>
<proteinExistence type="inferred from homology"/>
<evidence type="ECO:0000256" key="2">
    <source>
        <dbReference type="ARBA" id="ARBA00003979"/>
    </source>
</evidence>
<dbReference type="InterPro" id="IPR009286">
    <property type="entry name" value="Ins_P5_2-kin"/>
</dbReference>
<evidence type="ECO:0000256" key="4">
    <source>
        <dbReference type="ARBA" id="ARBA00012023"/>
    </source>
</evidence>
<evidence type="ECO:0000256" key="5">
    <source>
        <dbReference type="ARBA" id="ARBA00014846"/>
    </source>
</evidence>